<reference evidence="2 3" key="1">
    <citation type="submission" date="2016-10" db="EMBL/GenBank/DDBJ databases">
        <authorList>
            <person name="de Groot N.N."/>
        </authorList>
    </citation>
    <scope>NUCLEOTIDE SEQUENCE [LARGE SCALE GENOMIC DNA]</scope>
    <source>
        <strain evidence="2 3">KHGC13</strain>
    </source>
</reference>
<name>A0A1I7FZC2_9FIRM</name>
<dbReference type="GeneID" id="78353900"/>
<keyword evidence="1" id="KW-0812">Transmembrane</keyword>
<dbReference type="EMBL" id="FPBT01000004">
    <property type="protein sequence ID" value="SFU41539.1"/>
    <property type="molecule type" value="Genomic_DNA"/>
</dbReference>
<protein>
    <submittedName>
        <fullName evidence="2">Uncharacterized protein</fullName>
    </submittedName>
</protein>
<dbReference type="Proteomes" id="UP000198817">
    <property type="component" value="Unassembled WGS sequence"/>
</dbReference>
<evidence type="ECO:0000256" key="1">
    <source>
        <dbReference type="SAM" id="Phobius"/>
    </source>
</evidence>
<keyword evidence="1" id="KW-1133">Transmembrane helix</keyword>
<feature type="transmembrane region" description="Helical" evidence="1">
    <location>
        <begin position="68"/>
        <end position="87"/>
    </location>
</feature>
<proteinExistence type="predicted"/>
<accession>A0A1I7FZC2</accession>
<organism evidence="2 3">
    <name type="scientific">Eubacterium pyruvativorans</name>
    <dbReference type="NCBI Taxonomy" id="155865"/>
    <lineage>
        <taxon>Bacteria</taxon>
        <taxon>Bacillati</taxon>
        <taxon>Bacillota</taxon>
        <taxon>Clostridia</taxon>
        <taxon>Eubacteriales</taxon>
        <taxon>Eubacteriaceae</taxon>
        <taxon>Eubacterium</taxon>
    </lineage>
</organism>
<evidence type="ECO:0000313" key="3">
    <source>
        <dbReference type="Proteomes" id="UP000198817"/>
    </source>
</evidence>
<keyword evidence="3" id="KW-1185">Reference proteome</keyword>
<dbReference type="STRING" id="155865.SAMN05216515_10487"/>
<feature type="transmembrane region" description="Helical" evidence="1">
    <location>
        <begin position="44"/>
        <end position="62"/>
    </location>
</feature>
<dbReference type="AlphaFoldDB" id="A0A1I7FZC2"/>
<dbReference type="RefSeq" id="WP_090162049.1">
    <property type="nucleotide sequence ID" value="NZ_CACVNK010000001.1"/>
</dbReference>
<gene>
    <name evidence="2" type="ORF">SAMN05216508_10444</name>
</gene>
<dbReference type="OrthoDB" id="2081973at2"/>
<sequence length="150" mass="17513">MSKKQRMPRNQQLYRRPTKAFQQNIAKNDPRMQMPEMPSRKKTLAINITAAVIVVVLFVLGIKFLGWWAGLIVILGGFVYLVIYMRYMNGKQKELFAKYQEMGIPKKMFMKQLEQNGVKPTNMAAYVKIWDRVAQGENYKQSIIDKLMGF</sequence>
<keyword evidence="1" id="KW-0472">Membrane</keyword>
<evidence type="ECO:0000313" key="2">
    <source>
        <dbReference type="EMBL" id="SFU41539.1"/>
    </source>
</evidence>